<dbReference type="Gene3D" id="2.60.120.260">
    <property type="entry name" value="Galactose-binding domain-like"/>
    <property type="match status" value="1"/>
</dbReference>
<evidence type="ECO:0000256" key="1">
    <source>
        <dbReference type="ARBA" id="ARBA00022729"/>
    </source>
</evidence>
<organism evidence="5 6">
    <name type="scientific">Methanosphaerula palustris (strain ATCC BAA-1556 / DSM 19958 / E1-9c)</name>
    <dbReference type="NCBI Taxonomy" id="521011"/>
    <lineage>
        <taxon>Archaea</taxon>
        <taxon>Methanobacteriati</taxon>
        <taxon>Methanobacteriota</taxon>
        <taxon>Stenosarchaea group</taxon>
        <taxon>Methanomicrobia</taxon>
        <taxon>Methanomicrobiales</taxon>
        <taxon>Methanoregulaceae</taxon>
        <taxon>Methanosphaerula</taxon>
    </lineage>
</organism>
<evidence type="ECO:0000259" key="4">
    <source>
        <dbReference type="PROSITE" id="PS51175"/>
    </source>
</evidence>
<dbReference type="PROSITE" id="PS51175">
    <property type="entry name" value="CBM6"/>
    <property type="match status" value="1"/>
</dbReference>
<dbReference type="Gene3D" id="2.120.10.30">
    <property type="entry name" value="TolB, C-terminal domain"/>
    <property type="match status" value="3"/>
</dbReference>
<evidence type="ECO:0000313" key="5">
    <source>
        <dbReference type="EMBL" id="ACL16117.1"/>
    </source>
</evidence>
<dbReference type="EMBL" id="CP001338">
    <property type="protein sequence ID" value="ACL16117.1"/>
    <property type="molecule type" value="Genomic_DNA"/>
</dbReference>
<dbReference type="KEGG" id="mpl:Mpal_0755"/>
<feature type="domain" description="CBM6" evidence="4">
    <location>
        <begin position="380"/>
        <end position="523"/>
    </location>
</feature>
<dbReference type="GO" id="GO:0008270">
    <property type="term" value="F:zinc ion binding"/>
    <property type="evidence" value="ECO:0007669"/>
    <property type="project" value="UniProtKB-KW"/>
</dbReference>
<dbReference type="InterPro" id="IPR013658">
    <property type="entry name" value="SGL"/>
</dbReference>
<dbReference type="CDD" id="cd04080">
    <property type="entry name" value="CBM6_cellulase-like"/>
    <property type="match status" value="1"/>
</dbReference>
<dbReference type="Pfam" id="PF01436">
    <property type="entry name" value="NHL"/>
    <property type="match status" value="3"/>
</dbReference>
<dbReference type="Proteomes" id="UP000002457">
    <property type="component" value="Chromosome"/>
</dbReference>
<proteinExistence type="predicted"/>
<dbReference type="CDD" id="cd14955">
    <property type="entry name" value="NHL_like_4"/>
    <property type="match status" value="1"/>
</dbReference>
<feature type="compositionally biased region" description="Low complexity" evidence="3">
    <location>
        <begin position="359"/>
        <end position="371"/>
    </location>
</feature>
<evidence type="ECO:0000313" key="6">
    <source>
        <dbReference type="Proteomes" id="UP000002457"/>
    </source>
</evidence>
<protein>
    <submittedName>
        <fullName evidence="5">Carbohydrate binding family 6</fullName>
    </submittedName>
</protein>
<name>B8GG43_METPE</name>
<dbReference type="PANTHER" id="PTHR24104:SF25">
    <property type="entry name" value="PROTEIN LIN-41"/>
    <property type="match status" value="1"/>
</dbReference>
<keyword evidence="6" id="KW-1185">Reference proteome</keyword>
<reference evidence="5 6" key="1">
    <citation type="journal article" date="2015" name="Genome Announc.">
        <title>Complete Genome Sequence of Methanosphaerula palustris E1-9CT, a Hydrogenotrophic Methanogen Isolated from a Minerotrophic Fen Peatland.</title>
        <authorList>
            <person name="Cadillo-Quiroz H."/>
            <person name="Browne P."/>
            <person name="Kyrpides N."/>
            <person name="Woyke T."/>
            <person name="Goodwin L."/>
            <person name="Detter C."/>
            <person name="Yavitt J.B."/>
            <person name="Zinder S.H."/>
        </authorList>
    </citation>
    <scope>NUCLEOTIDE SEQUENCE [LARGE SCALE GENOMIC DNA]</scope>
    <source>
        <strain evidence="6">ATCC BAA-1556 / DSM 19958 / E1-9c</strain>
    </source>
</reference>
<dbReference type="Pfam" id="PF08450">
    <property type="entry name" value="SGL"/>
    <property type="match status" value="1"/>
</dbReference>
<dbReference type="CAZy" id="CBM6">
    <property type="family name" value="Carbohydrate-Binding Module Family 6"/>
</dbReference>
<dbReference type="PROSITE" id="PS51125">
    <property type="entry name" value="NHL"/>
    <property type="match status" value="5"/>
</dbReference>
<dbReference type="HOGENOM" id="CLU_435921_0_0_2"/>
<dbReference type="GO" id="GO:0030246">
    <property type="term" value="F:carbohydrate binding"/>
    <property type="evidence" value="ECO:0007669"/>
    <property type="project" value="InterPro"/>
</dbReference>
<evidence type="ECO:0000256" key="3">
    <source>
        <dbReference type="SAM" id="MobiDB-lite"/>
    </source>
</evidence>
<dbReference type="SMART" id="SM00606">
    <property type="entry name" value="CBD_IV"/>
    <property type="match status" value="1"/>
</dbReference>
<gene>
    <name evidence="5" type="ordered locus">Mpal_0755</name>
</gene>
<feature type="region of interest" description="Disordered" evidence="3">
    <location>
        <begin position="359"/>
        <end position="379"/>
    </location>
</feature>
<dbReference type="InterPro" id="IPR001258">
    <property type="entry name" value="NHL_repeat"/>
</dbReference>
<dbReference type="PANTHER" id="PTHR24104">
    <property type="entry name" value="E3 UBIQUITIN-PROTEIN LIGASE NHLRC1-RELATED"/>
    <property type="match status" value="1"/>
</dbReference>
<dbReference type="InterPro" id="IPR011042">
    <property type="entry name" value="6-blade_b-propeller_TolB-like"/>
</dbReference>
<dbReference type="InterPro" id="IPR008979">
    <property type="entry name" value="Galactose-bd-like_sf"/>
</dbReference>
<sequence precursor="true">MYYSRLMKPVSFLILLVLLCAVIHTVSAEEMYVFTGTWGTNGSGDGQFNYPQGIAVDGAGNIYVADNGNKQVQKFTSSGTFVTAWGTAGPEDDRFSEPSGIAVDSEGNVYVTDTGKFRVQKFTPTGTLITEWGTEGTGDGQFYSPNAVAVDGEGSVYVTDIRYSGSGPRIQKFTSNGTFVTKWMTYGDEVMYSQPMGIAADSAGSVYVVDLRRDRILKFTSTGTLLSEWGTTGSGDGQFNNPMGIAVDSEGYVYVTEPYANRVQKFTPNGTFVTNWGTEGSGNGQFNNPRGIAVDSAGTVYVVDSNNHRVQIFEQGTTPSLTPTVPPTSTPTMIATPTSTPDGNDTPIATLTTTTFTPSPTVISVTPQTTPYGAGNTIPGRIEAENFDTSGTGAADASYADTTPANEGGAYRPSESVDIEYTAGIGSYDVGWIRAGEYLIYTVQVANTGQYTAQFNAANPDAWSKAVDVYVDGTKFGTVPIGSTGSFTTFTTFAFPISLPAGRHQIKLAFPSDRLNLDYIEFAQGDTPVTTATTPSPTTGSATFIAVPASAPHGSAFMFSVTPSPGKFISSAWWSFDYPAHWNTWNSREVDPTFFYPWAGTYSPHVKLTYTDGTTEEVTRGNYITST</sequence>
<keyword evidence="2" id="KW-0677">Repeat</keyword>
<dbReference type="SUPFAM" id="SSF63829">
    <property type="entry name" value="Calcium-dependent phosphotriesterase"/>
    <property type="match status" value="1"/>
</dbReference>
<dbReference type="AlphaFoldDB" id="B8GG43"/>
<keyword evidence="1" id="KW-0732">Signal</keyword>
<dbReference type="Pfam" id="PF03422">
    <property type="entry name" value="CBM_6"/>
    <property type="match status" value="1"/>
</dbReference>
<dbReference type="SUPFAM" id="SSF49785">
    <property type="entry name" value="Galactose-binding domain-like"/>
    <property type="match status" value="1"/>
</dbReference>
<accession>B8GG43</accession>
<dbReference type="InterPro" id="IPR006584">
    <property type="entry name" value="Cellulose-bd_IV"/>
</dbReference>
<dbReference type="eggNOG" id="arCOG03563">
    <property type="taxonomic scope" value="Archaea"/>
</dbReference>
<dbReference type="InterPro" id="IPR005084">
    <property type="entry name" value="CBM6"/>
</dbReference>
<dbReference type="InterPro" id="IPR050952">
    <property type="entry name" value="TRIM-NHL_E3_ligases"/>
</dbReference>
<evidence type="ECO:0000256" key="2">
    <source>
        <dbReference type="ARBA" id="ARBA00022737"/>
    </source>
</evidence>